<evidence type="ECO:0000256" key="2">
    <source>
        <dbReference type="ARBA" id="ARBA00022598"/>
    </source>
</evidence>
<organism evidence="5 6">
    <name type="scientific">Fictibacillus marinisediminis</name>
    <dbReference type="NCBI Taxonomy" id="2878389"/>
    <lineage>
        <taxon>Bacteria</taxon>
        <taxon>Bacillati</taxon>
        <taxon>Bacillota</taxon>
        <taxon>Bacilli</taxon>
        <taxon>Bacillales</taxon>
        <taxon>Fictibacillaceae</taxon>
        <taxon>Fictibacillus</taxon>
    </lineage>
</organism>
<feature type="domain" description="AMP-dependent synthetase/ligase" evidence="3">
    <location>
        <begin position="7"/>
        <end position="359"/>
    </location>
</feature>
<dbReference type="Gene3D" id="3.30.300.30">
    <property type="match status" value="1"/>
</dbReference>
<feature type="domain" description="AMP-binding enzyme C-terminal" evidence="4">
    <location>
        <begin position="409"/>
        <end position="484"/>
    </location>
</feature>
<reference evidence="5" key="1">
    <citation type="submission" date="2021-09" db="EMBL/GenBank/DDBJ databases">
        <title>Genome analysis of Fictibacillus sp. KIGAM418 isolated from marine sediment.</title>
        <authorList>
            <person name="Seo M.-J."/>
            <person name="Cho E.-S."/>
            <person name="Hwang C.Y."/>
        </authorList>
    </citation>
    <scope>NUCLEOTIDE SEQUENCE</scope>
    <source>
        <strain evidence="5">KIGAM418</strain>
    </source>
</reference>
<dbReference type="SUPFAM" id="SSF56801">
    <property type="entry name" value="Acetyl-CoA synthetase-like"/>
    <property type="match status" value="1"/>
</dbReference>
<dbReference type="FunFam" id="3.30.300.30:FF:000008">
    <property type="entry name" value="2,3-dihydroxybenzoate-AMP ligase"/>
    <property type="match status" value="1"/>
</dbReference>
<evidence type="ECO:0000256" key="1">
    <source>
        <dbReference type="ARBA" id="ARBA00006432"/>
    </source>
</evidence>
<sequence>MTIHGFLERNARKFPTKEAFISGTARLTYSDMNAKANQLARLLIENGVRKNERMAIMSRNNEHFFYAYFALLKAGAIPVPLNTRLKSTEVHSILERMDCRGILYEQSFQSCVSQEAIVFPLLAVSLEHAVNQSLPFSSDNLNFSIDTNEICEIMLTSGTTGLPKGVMLTHAQVASVAMAIAVEFHLTHLDRILSQMPLSHSAPLNCFFMGGLYCGASHVLGDFTPQNFLQRIHQEKTTFTFASPIAYLLAAKEPSLSNYDLSSMRVFAYGGGAMPLASYHFVTKAFHNKNFYQVYGLTEAGPNGSLLRPEEHEQKPGSIGKTAVVNMEIKVINEDGTETAPGEYGEIILAGDSVMSGYFNNEIATEEIFRDGWIYTGDIAYRDEDGYLFIVDRKKDMIIPGGVNVYPREIEETLTKHPDVLQACVVGVQDQEWGETIKAVIVRKEDSVLSETDLKNFVSGHLAAYKCPRVYSFVAELPYNANGKIVKQLVKEM</sequence>
<dbReference type="Gene3D" id="3.40.50.12780">
    <property type="entry name" value="N-terminal domain of ligase-like"/>
    <property type="match status" value="1"/>
</dbReference>
<comment type="caution">
    <text evidence="5">The sequence shown here is derived from an EMBL/GenBank/DDBJ whole genome shotgun (WGS) entry which is preliminary data.</text>
</comment>
<dbReference type="InterPro" id="IPR025110">
    <property type="entry name" value="AMP-bd_C"/>
</dbReference>
<dbReference type="Pfam" id="PF00501">
    <property type="entry name" value="AMP-binding"/>
    <property type="match status" value="1"/>
</dbReference>
<keyword evidence="6" id="KW-1185">Reference proteome</keyword>
<dbReference type="GO" id="GO:0016878">
    <property type="term" value="F:acid-thiol ligase activity"/>
    <property type="evidence" value="ECO:0007669"/>
    <property type="project" value="UniProtKB-ARBA"/>
</dbReference>
<dbReference type="InterPro" id="IPR045851">
    <property type="entry name" value="AMP-bd_C_sf"/>
</dbReference>
<dbReference type="AlphaFoldDB" id="A0A9X2BCY7"/>
<protein>
    <submittedName>
        <fullName evidence="5">AMP-binding protein</fullName>
    </submittedName>
</protein>
<comment type="similarity">
    <text evidence="1">Belongs to the ATP-dependent AMP-binding enzyme family.</text>
</comment>
<dbReference type="PROSITE" id="PS00455">
    <property type="entry name" value="AMP_BINDING"/>
    <property type="match status" value="1"/>
</dbReference>
<dbReference type="Proteomes" id="UP001139011">
    <property type="component" value="Unassembled WGS sequence"/>
</dbReference>
<gene>
    <name evidence="5" type="ORF">LCY76_12320</name>
</gene>
<dbReference type="Pfam" id="PF13193">
    <property type="entry name" value="AMP-binding_C"/>
    <property type="match status" value="1"/>
</dbReference>
<dbReference type="InterPro" id="IPR042099">
    <property type="entry name" value="ANL_N_sf"/>
</dbReference>
<dbReference type="PANTHER" id="PTHR43767">
    <property type="entry name" value="LONG-CHAIN-FATTY-ACID--COA LIGASE"/>
    <property type="match status" value="1"/>
</dbReference>
<evidence type="ECO:0000259" key="3">
    <source>
        <dbReference type="Pfam" id="PF00501"/>
    </source>
</evidence>
<dbReference type="InterPro" id="IPR050237">
    <property type="entry name" value="ATP-dep_AMP-bd_enzyme"/>
</dbReference>
<dbReference type="PANTHER" id="PTHR43767:SF1">
    <property type="entry name" value="NONRIBOSOMAL PEPTIDE SYNTHASE PES1 (EUROFUNG)-RELATED"/>
    <property type="match status" value="1"/>
</dbReference>
<dbReference type="EMBL" id="JAIWJX010000002">
    <property type="protein sequence ID" value="MCK6257379.1"/>
    <property type="molecule type" value="Genomic_DNA"/>
</dbReference>
<evidence type="ECO:0000259" key="4">
    <source>
        <dbReference type="Pfam" id="PF13193"/>
    </source>
</evidence>
<dbReference type="InterPro" id="IPR000873">
    <property type="entry name" value="AMP-dep_synth/lig_dom"/>
</dbReference>
<dbReference type="InterPro" id="IPR020845">
    <property type="entry name" value="AMP-binding_CS"/>
</dbReference>
<name>A0A9X2BCY7_9BACL</name>
<proteinExistence type="inferred from homology"/>
<evidence type="ECO:0000313" key="6">
    <source>
        <dbReference type="Proteomes" id="UP001139011"/>
    </source>
</evidence>
<dbReference type="RefSeq" id="WP_248252880.1">
    <property type="nucleotide sequence ID" value="NZ_JAIWJX010000002.1"/>
</dbReference>
<keyword evidence="2" id="KW-0436">Ligase</keyword>
<accession>A0A9X2BCY7</accession>
<evidence type="ECO:0000313" key="5">
    <source>
        <dbReference type="EMBL" id="MCK6257379.1"/>
    </source>
</evidence>